<evidence type="ECO:0000313" key="11">
    <source>
        <dbReference type="EMBL" id="CAF9913919.1"/>
    </source>
</evidence>
<evidence type="ECO:0000256" key="7">
    <source>
        <dbReference type="ARBA" id="ARBA00039335"/>
    </source>
</evidence>
<comment type="similarity">
    <text evidence="2 9">Belongs to the universal ribosomal protein uS5 family.</text>
</comment>
<dbReference type="Pfam" id="PF03719">
    <property type="entry name" value="Ribosomal_S5_C"/>
    <property type="match status" value="1"/>
</dbReference>
<evidence type="ECO:0000256" key="2">
    <source>
        <dbReference type="ARBA" id="ARBA00008945"/>
    </source>
</evidence>
<comment type="function">
    <text evidence="6">Component of the mitochondrial ribosome (mitoribosome), a dedicated translation machinery responsible for the synthesis of mitochondrial genome-encoded proteins, including at least some of the essential transmembrane subunits of the mitochondrial respiratory chain. The mitoribosomes are attached to the mitochondrial inner membrane and translation products are cotranslationally integrated into the membrane.</text>
</comment>
<dbReference type="FunFam" id="3.30.160.20:FF:000022">
    <property type="entry name" value="28S ribosomal protein S5, mitochondrial"/>
    <property type="match status" value="1"/>
</dbReference>
<proteinExistence type="inferred from homology"/>
<evidence type="ECO:0000256" key="4">
    <source>
        <dbReference type="ARBA" id="ARBA00023128"/>
    </source>
</evidence>
<dbReference type="SUPFAM" id="SSF54211">
    <property type="entry name" value="Ribosomal protein S5 domain 2-like"/>
    <property type="match status" value="1"/>
</dbReference>
<dbReference type="GO" id="GO:0003723">
    <property type="term" value="F:RNA binding"/>
    <property type="evidence" value="ECO:0007669"/>
    <property type="project" value="InterPro"/>
</dbReference>
<evidence type="ECO:0000256" key="1">
    <source>
        <dbReference type="ARBA" id="ARBA00004173"/>
    </source>
</evidence>
<reference evidence="11" key="1">
    <citation type="submission" date="2021-03" db="EMBL/GenBank/DDBJ databases">
        <authorList>
            <person name="Tagirdzhanova G."/>
        </authorList>
    </citation>
    <scope>NUCLEOTIDE SEQUENCE</scope>
</reference>
<comment type="caution">
    <text evidence="11">The sequence shown here is derived from an EMBL/GenBank/DDBJ whole genome shotgun (WGS) entry which is preliminary data.</text>
</comment>
<protein>
    <recommendedName>
        <fullName evidence="7">Small ribosomal subunit protein uS5m</fullName>
    </recommendedName>
</protein>
<accession>A0A8H3EYU0</accession>
<dbReference type="SUPFAM" id="SSF54768">
    <property type="entry name" value="dsRNA-binding domain-like"/>
    <property type="match status" value="1"/>
</dbReference>
<dbReference type="InterPro" id="IPR014721">
    <property type="entry name" value="Ribsml_uS5_D2-typ_fold_subgr"/>
</dbReference>
<dbReference type="InterPro" id="IPR005324">
    <property type="entry name" value="Ribosomal_uS5_C"/>
</dbReference>
<dbReference type="GO" id="GO:0005763">
    <property type="term" value="C:mitochondrial small ribosomal subunit"/>
    <property type="evidence" value="ECO:0007669"/>
    <property type="project" value="UniProtKB-ARBA"/>
</dbReference>
<comment type="subcellular location">
    <subcellularLocation>
        <location evidence="1">Mitochondrion</location>
    </subcellularLocation>
</comment>
<dbReference type="PANTHER" id="PTHR48277">
    <property type="entry name" value="MITOCHONDRIAL RIBOSOMAL PROTEIN S5"/>
    <property type="match status" value="1"/>
</dbReference>
<keyword evidence="3 8" id="KW-0689">Ribosomal protein</keyword>
<evidence type="ECO:0000256" key="5">
    <source>
        <dbReference type="ARBA" id="ARBA00023274"/>
    </source>
</evidence>
<feature type="domain" description="S5 DRBM" evidence="10">
    <location>
        <begin position="238"/>
        <end position="301"/>
    </location>
</feature>
<dbReference type="GO" id="GO:0006412">
    <property type="term" value="P:translation"/>
    <property type="evidence" value="ECO:0007669"/>
    <property type="project" value="InterPro"/>
</dbReference>
<dbReference type="InterPro" id="IPR013810">
    <property type="entry name" value="Ribosomal_uS5_N"/>
</dbReference>
<keyword evidence="4" id="KW-0496">Mitochondrion</keyword>
<name>A0A8H3EYU0_9LECA</name>
<dbReference type="Proteomes" id="UP000664203">
    <property type="component" value="Unassembled WGS sequence"/>
</dbReference>
<organism evidence="11 12">
    <name type="scientific">Alectoria fallacina</name>
    <dbReference type="NCBI Taxonomy" id="1903189"/>
    <lineage>
        <taxon>Eukaryota</taxon>
        <taxon>Fungi</taxon>
        <taxon>Dikarya</taxon>
        <taxon>Ascomycota</taxon>
        <taxon>Pezizomycotina</taxon>
        <taxon>Lecanoromycetes</taxon>
        <taxon>OSLEUM clade</taxon>
        <taxon>Lecanoromycetidae</taxon>
        <taxon>Lecanorales</taxon>
        <taxon>Lecanorineae</taxon>
        <taxon>Parmeliaceae</taxon>
        <taxon>Alectoria</taxon>
    </lineage>
</organism>
<evidence type="ECO:0000259" key="10">
    <source>
        <dbReference type="PROSITE" id="PS50881"/>
    </source>
</evidence>
<dbReference type="PANTHER" id="PTHR48277:SF1">
    <property type="entry name" value="MITOCHONDRIAL RIBOSOMAL PROTEIN S5"/>
    <property type="match status" value="1"/>
</dbReference>
<dbReference type="PROSITE" id="PS50881">
    <property type="entry name" value="S5_DSRBD"/>
    <property type="match status" value="1"/>
</dbReference>
<dbReference type="InterPro" id="IPR020568">
    <property type="entry name" value="Ribosomal_Su5_D2-typ_SF"/>
</dbReference>
<evidence type="ECO:0000256" key="3">
    <source>
        <dbReference type="ARBA" id="ARBA00022980"/>
    </source>
</evidence>
<gene>
    <name evidence="11" type="primary">MRPS5</name>
    <name evidence="11" type="ORF">ALECFALPRED_009138</name>
</gene>
<evidence type="ECO:0000313" key="12">
    <source>
        <dbReference type="Proteomes" id="UP000664203"/>
    </source>
</evidence>
<dbReference type="InterPro" id="IPR000851">
    <property type="entry name" value="Ribosomal_uS5"/>
</dbReference>
<dbReference type="Gene3D" id="3.30.160.20">
    <property type="match status" value="1"/>
</dbReference>
<dbReference type="Gene3D" id="3.30.230.10">
    <property type="match status" value="1"/>
</dbReference>
<dbReference type="OrthoDB" id="309483at2759"/>
<evidence type="ECO:0000256" key="9">
    <source>
        <dbReference type="RuleBase" id="RU003823"/>
    </source>
</evidence>
<keyword evidence="12" id="KW-1185">Reference proteome</keyword>
<dbReference type="GO" id="GO:0003735">
    <property type="term" value="F:structural constituent of ribosome"/>
    <property type="evidence" value="ECO:0007669"/>
    <property type="project" value="UniProtKB-UniRule"/>
</dbReference>
<sequence>MNGPAPLRCLFSKPAAPSRCLRRNLHSTKQLFRQPDFPKIPNKATRDALRKNVVRTTTTADDFKAYSDEDKKKLSTHFGYTPAQLAAIEAGEAAIDPKDLAEQATIREDPFAFEYYDDFATIHPVIDKPVRAPESNYDPKLRYKNEDEIAEDFAKFIEEMPENVSKLDYMKFIDNMRLTVGKEEAERNPVSSLAPAIPKGLESLRRPGTRKPGEVEIEPKMKRLMRQTGYSLDEIRRFRVKNLVVHRVVNGTRMGKIQSIYFLTIAGNGKGLLGIGEGKSREAEDARRQAHHAAIRNLQPIPRYEDRTIYGDVKVKMGAVELELMTRPPGFGIRCQDKIFEMCRCAGISDLAARVTRSRNPMNTIKATFQALLRQKIPDEVARGLGKKLVDVRKVYYSGNV</sequence>
<evidence type="ECO:0000256" key="8">
    <source>
        <dbReference type="PROSITE-ProRule" id="PRU00268"/>
    </source>
</evidence>
<dbReference type="FunFam" id="3.30.230.10:FF:000041">
    <property type="entry name" value="37S ribosomal protein S5"/>
    <property type="match status" value="1"/>
</dbReference>
<dbReference type="EMBL" id="CAJPDR010000066">
    <property type="protein sequence ID" value="CAF9913919.1"/>
    <property type="molecule type" value="Genomic_DNA"/>
</dbReference>
<dbReference type="Pfam" id="PF00333">
    <property type="entry name" value="Ribosomal_S5"/>
    <property type="match status" value="1"/>
</dbReference>
<dbReference type="AlphaFoldDB" id="A0A8H3EYU0"/>
<keyword evidence="5 8" id="KW-0687">Ribonucleoprotein</keyword>
<evidence type="ECO:0000256" key="6">
    <source>
        <dbReference type="ARBA" id="ARBA00037226"/>
    </source>
</evidence>